<evidence type="ECO:0000313" key="6">
    <source>
        <dbReference type="EMBL" id="SNT54585.1"/>
    </source>
</evidence>
<dbReference type="PANTHER" id="PTHR30024">
    <property type="entry name" value="ALIPHATIC SULFONATES-BINDING PROTEIN-RELATED"/>
    <property type="match status" value="1"/>
</dbReference>
<organism evidence="6 7">
    <name type="scientific">Streptosporangium subroseum</name>
    <dbReference type="NCBI Taxonomy" id="106412"/>
    <lineage>
        <taxon>Bacteria</taxon>
        <taxon>Bacillati</taxon>
        <taxon>Actinomycetota</taxon>
        <taxon>Actinomycetes</taxon>
        <taxon>Streptosporangiales</taxon>
        <taxon>Streptosporangiaceae</taxon>
        <taxon>Streptosporangium</taxon>
    </lineage>
</organism>
<dbReference type="NCBIfam" id="TIGR01728">
    <property type="entry name" value="SsuA_fam"/>
    <property type="match status" value="1"/>
</dbReference>
<dbReference type="EMBL" id="FZOD01000059">
    <property type="protein sequence ID" value="SNT54585.1"/>
    <property type="molecule type" value="Genomic_DNA"/>
</dbReference>
<evidence type="ECO:0000256" key="3">
    <source>
        <dbReference type="ARBA" id="ARBA00022729"/>
    </source>
</evidence>
<dbReference type="Pfam" id="PF13379">
    <property type="entry name" value="NMT1_2"/>
    <property type="match status" value="1"/>
</dbReference>
<keyword evidence="3 4" id="KW-0732">Signal</keyword>
<dbReference type="Gene3D" id="3.40.190.10">
    <property type="entry name" value="Periplasmic binding protein-like II"/>
    <property type="match status" value="2"/>
</dbReference>
<sequence>MTLRRLFLALCLFAFCTACGATPDGAGSGTSAASAGGRTLTLGFSAWPGWFPWQVAQERGLFAKNGLKVELKYFDSYTDSLTALATGNIDANSQTLNDTLASVSGGAKQTIVLVNDNSTGNDQIIARPGIFTVADLKGKTVAAEQGTVDHYLLLLALQKAGLTEKDITFKPLPTDAAAAAFKAGQVDAVGVFAPFTTTALELSGSKAVATSKDFPGAIPDHLAVDRALVAERPGEVQALVKTWFETLRWIAANKTEANAIMAKRGGVDEAAYASYDAGTTIFSLEDNLAAFEPGTTGAHLDHQASLIAKFLVSSGLADTEPSLDGLFEPKFVRSLTP</sequence>
<accession>A0A239NI81</accession>
<dbReference type="GO" id="GO:0042626">
    <property type="term" value="F:ATPase-coupled transmembrane transporter activity"/>
    <property type="evidence" value="ECO:0007669"/>
    <property type="project" value="InterPro"/>
</dbReference>
<dbReference type="GO" id="GO:0042597">
    <property type="term" value="C:periplasmic space"/>
    <property type="evidence" value="ECO:0007669"/>
    <property type="project" value="UniProtKB-SubCell"/>
</dbReference>
<evidence type="ECO:0000256" key="4">
    <source>
        <dbReference type="SAM" id="SignalP"/>
    </source>
</evidence>
<dbReference type="AlphaFoldDB" id="A0A239NI81"/>
<reference evidence="6 7" key="1">
    <citation type="submission" date="2017-06" db="EMBL/GenBank/DDBJ databases">
        <authorList>
            <person name="Kim H.J."/>
            <person name="Triplett B.A."/>
        </authorList>
    </citation>
    <scope>NUCLEOTIDE SEQUENCE [LARGE SCALE GENOMIC DNA]</scope>
    <source>
        <strain evidence="6 7">CGMCC 4.2132</strain>
    </source>
</reference>
<feature type="signal peptide" evidence="4">
    <location>
        <begin position="1"/>
        <end position="20"/>
    </location>
</feature>
<dbReference type="InterPro" id="IPR001638">
    <property type="entry name" value="Solute-binding_3/MltF_N"/>
</dbReference>
<dbReference type="CDD" id="cd13563">
    <property type="entry name" value="PBP2_SsuA_like_6"/>
    <property type="match status" value="1"/>
</dbReference>
<dbReference type="OrthoDB" id="7374754at2"/>
<comment type="similarity">
    <text evidence="2">Belongs to the bacterial solute-binding protein SsuA/TauA family.</text>
</comment>
<evidence type="ECO:0000259" key="5">
    <source>
        <dbReference type="SMART" id="SM00062"/>
    </source>
</evidence>
<evidence type="ECO:0000313" key="7">
    <source>
        <dbReference type="Proteomes" id="UP000198282"/>
    </source>
</evidence>
<dbReference type="RefSeq" id="WP_089212121.1">
    <property type="nucleotide sequence ID" value="NZ_FZOD01000059.1"/>
</dbReference>
<protein>
    <submittedName>
        <fullName evidence="6">NitT/TauT family transport system substrate-binding protein</fullName>
    </submittedName>
</protein>
<gene>
    <name evidence="6" type="ORF">SAMN05216276_105920</name>
</gene>
<evidence type="ECO:0000256" key="2">
    <source>
        <dbReference type="ARBA" id="ARBA00010742"/>
    </source>
</evidence>
<keyword evidence="7" id="KW-1185">Reference proteome</keyword>
<evidence type="ECO:0000256" key="1">
    <source>
        <dbReference type="ARBA" id="ARBA00004418"/>
    </source>
</evidence>
<dbReference type="GO" id="GO:0016020">
    <property type="term" value="C:membrane"/>
    <property type="evidence" value="ECO:0007669"/>
    <property type="project" value="InterPro"/>
</dbReference>
<dbReference type="InterPro" id="IPR010067">
    <property type="entry name" value="ABC_SsuA_sub-bd"/>
</dbReference>
<dbReference type="SMART" id="SM00062">
    <property type="entry name" value="PBPb"/>
    <property type="match status" value="1"/>
</dbReference>
<dbReference type="SUPFAM" id="SSF53850">
    <property type="entry name" value="Periplasmic binding protein-like II"/>
    <property type="match status" value="1"/>
</dbReference>
<feature type="domain" description="Solute-binding protein family 3/N-terminal" evidence="5">
    <location>
        <begin position="41"/>
        <end position="247"/>
    </location>
</feature>
<dbReference type="Proteomes" id="UP000198282">
    <property type="component" value="Unassembled WGS sequence"/>
</dbReference>
<name>A0A239NI81_9ACTN</name>
<feature type="chain" id="PRO_5012173033" evidence="4">
    <location>
        <begin position="21"/>
        <end position="337"/>
    </location>
</feature>
<dbReference type="PANTHER" id="PTHR30024:SF47">
    <property type="entry name" value="TAURINE-BINDING PERIPLASMIC PROTEIN"/>
    <property type="match status" value="1"/>
</dbReference>
<proteinExistence type="inferred from homology"/>
<comment type="subcellular location">
    <subcellularLocation>
        <location evidence="1">Periplasm</location>
    </subcellularLocation>
</comment>